<proteinExistence type="predicted"/>
<evidence type="ECO:0000313" key="1">
    <source>
        <dbReference type="EMBL" id="TCL06718.1"/>
    </source>
</evidence>
<gene>
    <name evidence="1" type="ORF">EZJ58_5007</name>
</gene>
<accession>A0A4V2Q3H3</accession>
<dbReference type="Proteomes" id="UP000294555">
    <property type="component" value="Unassembled WGS sequence"/>
</dbReference>
<comment type="caution">
    <text evidence="1">The sequence shown here is derived from an EMBL/GenBank/DDBJ whole genome shotgun (WGS) entry which is preliminary data.</text>
</comment>
<sequence>MIFMFALLATGQKRGSWTVCLPIQPDESGFKAEMMAVRQ</sequence>
<name>A0A4V2Q3H3_9GAMM</name>
<evidence type="ECO:0000313" key="2">
    <source>
        <dbReference type="Proteomes" id="UP000294555"/>
    </source>
</evidence>
<organism evidence="1 2">
    <name type="scientific">Sodalis ligni</name>
    <dbReference type="NCBI Taxonomy" id="2697027"/>
    <lineage>
        <taxon>Bacteria</taxon>
        <taxon>Pseudomonadati</taxon>
        <taxon>Pseudomonadota</taxon>
        <taxon>Gammaproteobacteria</taxon>
        <taxon>Enterobacterales</taxon>
        <taxon>Bruguierivoracaceae</taxon>
        <taxon>Sodalis</taxon>
    </lineage>
</organism>
<reference evidence="1 2" key="1">
    <citation type="submission" date="2019-02" db="EMBL/GenBank/DDBJ databases">
        <title>Investigation of anaerobic lignin degradation for improved lignocellulosic biofuels.</title>
        <authorList>
            <person name="Deangelis K."/>
        </authorList>
    </citation>
    <scope>NUCLEOTIDE SEQUENCE [LARGE SCALE GENOMIC DNA]</scope>
    <source>
        <strain evidence="1 2">159R</strain>
    </source>
</reference>
<protein>
    <submittedName>
        <fullName evidence="1">Uncharacterized protein</fullName>
    </submittedName>
</protein>
<dbReference type="AlphaFoldDB" id="A0A4V2Q3H3"/>
<dbReference type="EMBL" id="SJOI01000001">
    <property type="protein sequence ID" value="TCL06718.1"/>
    <property type="molecule type" value="Genomic_DNA"/>
</dbReference>
<keyword evidence="2" id="KW-1185">Reference proteome</keyword>